<reference evidence="2 3" key="1">
    <citation type="journal article" date="2019" name="Int. J. Syst. Evol. Microbiol.">
        <title>The Global Catalogue of Microorganisms (GCM) 10K type strain sequencing project: providing services to taxonomists for standard genome sequencing and annotation.</title>
        <authorList>
            <consortium name="The Broad Institute Genomics Platform"/>
            <consortium name="The Broad Institute Genome Sequencing Center for Infectious Disease"/>
            <person name="Wu L."/>
            <person name="Ma J."/>
        </authorList>
    </citation>
    <scope>NUCLEOTIDE SEQUENCE [LARGE SCALE GENOMIC DNA]</scope>
    <source>
        <strain evidence="2 3">JCM 13378</strain>
    </source>
</reference>
<dbReference type="EMBL" id="BAAAEI010000006">
    <property type="protein sequence ID" value="GAA0346481.1"/>
    <property type="molecule type" value="Genomic_DNA"/>
</dbReference>
<protein>
    <recommendedName>
        <fullName evidence="4">Outer membrane protein beta-barrel domain-containing protein</fullName>
    </recommendedName>
</protein>
<sequence>MFKRSRVFQLILPILACQLGSSVQAAEAKHQPGIFIGVLNAAGETDLSLGLEYEFRFSKQWGAGLVYEKASDAHHGDGVSATIAALYYHPYAGWRVGAGVGREKIHGHHGHSEDLYRLNLAYDFHFGGFGVAPTFSIDRVDGHHSRVYGISITKAF</sequence>
<gene>
    <name evidence="2" type="ORF">GCM10009092_08680</name>
</gene>
<feature type="chain" id="PRO_5046453907" description="Outer membrane protein beta-barrel domain-containing protein" evidence="1">
    <location>
        <begin position="26"/>
        <end position="156"/>
    </location>
</feature>
<keyword evidence="3" id="KW-1185">Reference proteome</keyword>
<evidence type="ECO:0000256" key="1">
    <source>
        <dbReference type="SAM" id="SignalP"/>
    </source>
</evidence>
<organism evidence="2 3">
    <name type="scientific">Bowmanella denitrificans</name>
    <dbReference type="NCBI Taxonomy" id="366582"/>
    <lineage>
        <taxon>Bacteria</taxon>
        <taxon>Pseudomonadati</taxon>
        <taxon>Pseudomonadota</taxon>
        <taxon>Gammaproteobacteria</taxon>
        <taxon>Alteromonadales</taxon>
        <taxon>Alteromonadaceae</taxon>
        <taxon>Bowmanella</taxon>
    </lineage>
</organism>
<dbReference type="Proteomes" id="UP001501757">
    <property type="component" value="Unassembled WGS sequence"/>
</dbReference>
<dbReference type="RefSeq" id="WP_343842206.1">
    <property type="nucleotide sequence ID" value="NZ_BAAAEI010000006.1"/>
</dbReference>
<evidence type="ECO:0008006" key="4">
    <source>
        <dbReference type="Google" id="ProtNLM"/>
    </source>
</evidence>
<feature type="signal peptide" evidence="1">
    <location>
        <begin position="1"/>
        <end position="25"/>
    </location>
</feature>
<comment type="caution">
    <text evidence="2">The sequence shown here is derived from an EMBL/GenBank/DDBJ whole genome shotgun (WGS) entry which is preliminary data.</text>
</comment>
<accession>A0ABN0WTQ7</accession>
<name>A0ABN0WTQ7_9ALTE</name>
<evidence type="ECO:0000313" key="2">
    <source>
        <dbReference type="EMBL" id="GAA0346481.1"/>
    </source>
</evidence>
<proteinExistence type="predicted"/>
<keyword evidence="1" id="KW-0732">Signal</keyword>
<evidence type="ECO:0000313" key="3">
    <source>
        <dbReference type="Proteomes" id="UP001501757"/>
    </source>
</evidence>